<name>A0A0D2MNW5_9CHLO</name>
<evidence type="ECO:0000313" key="3">
    <source>
        <dbReference type="Proteomes" id="UP000054498"/>
    </source>
</evidence>
<sequence length="67" mass="7522">MRAPSVHCQARFLKVDIDNEQLQRTVMDHGITGVPTFAFYKGRQRAESFTGARVDLLKDTIKKLAGS</sequence>
<dbReference type="OrthoDB" id="2121326at2759"/>
<reference evidence="2 3" key="1">
    <citation type="journal article" date="2013" name="BMC Genomics">
        <title>Reconstruction of the lipid metabolism for the microalga Monoraphidium neglectum from its genome sequence reveals characteristics suitable for biofuel production.</title>
        <authorList>
            <person name="Bogen C."/>
            <person name="Al-Dilaimi A."/>
            <person name="Albersmeier A."/>
            <person name="Wichmann J."/>
            <person name="Grundmann M."/>
            <person name="Rupp O."/>
            <person name="Lauersen K.J."/>
            <person name="Blifernez-Klassen O."/>
            <person name="Kalinowski J."/>
            <person name="Goesmann A."/>
            <person name="Mussgnug J.H."/>
            <person name="Kruse O."/>
        </authorList>
    </citation>
    <scope>NUCLEOTIDE SEQUENCE [LARGE SCALE GENOMIC DNA]</scope>
    <source>
        <strain evidence="2 3">SAG 48.87</strain>
    </source>
</reference>
<dbReference type="Pfam" id="PF00085">
    <property type="entry name" value="Thioredoxin"/>
    <property type="match status" value="1"/>
</dbReference>
<organism evidence="2 3">
    <name type="scientific">Monoraphidium neglectum</name>
    <dbReference type="NCBI Taxonomy" id="145388"/>
    <lineage>
        <taxon>Eukaryota</taxon>
        <taxon>Viridiplantae</taxon>
        <taxon>Chlorophyta</taxon>
        <taxon>core chlorophytes</taxon>
        <taxon>Chlorophyceae</taxon>
        <taxon>CS clade</taxon>
        <taxon>Sphaeropleales</taxon>
        <taxon>Selenastraceae</taxon>
        <taxon>Monoraphidium</taxon>
    </lineage>
</organism>
<dbReference type="CDD" id="cd02947">
    <property type="entry name" value="TRX_family"/>
    <property type="match status" value="1"/>
</dbReference>
<dbReference type="Gene3D" id="3.40.30.10">
    <property type="entry name" value="Glutaredoxin"/>
    <property type="match status" value="1"/>
</dbReference>
<dbReference type="EMBL" id="KK100672">
    <property type="protein sequence ID" value="KIZ04395.1"/>
    <property type="molecule type" value="Genomic_DNA"/>
</dbReference>
<evidence type="ECO:0000313" key="2">
    <source>
        <dbReference type="EMBL" id="KIZ04395.1"/>
    </source>
</evidence>
<dbReference type="SUPFAM" id="SSF52833">
    <property type="entry name" value="Thioredoxin-like"/>
    <property type="match status" value="1"/>
</dbReference>
<dbReference type="STRING" id="145388.A0A0D2MNW5"/>
<proteinExistence type="predicted"/>
<feature type="domain" description="Thioredoxin" evidence="1">
    <location>
        <begin position="9"/>
        <end position="63"/>
    </location>
</feature>
<protein>
    <submittedName>
        <fullName evidence="2">Thioredoxin o</fullName>
    </submittedName>
</protein>
<dbReference type="GeneID" id="25736441"/>
<dbReference type="InterPro" id="IPR036249">
    <property type="entry name" value="Thioredoxin-like_sf"/>
</dbReference>
<accession>A0A0D2MNW5</accession>
<dbReference type="AlphaFoldDB" id="A0A0D2MNW5"/>
<dbReference type="Proteomes" id="UP000054498">
    <property type="component" value="Unassembled WGS sequence"/>
</dbReference>
<dbReference type="InterPro" id="IPR013766">
    <property type="entry name" value="Thioredoxin_domain"/>
</dbReference>
<evidence type="ECO:0000259" key="1">
    <source>
        <dbReference type="Pfam" id="PF00085"/>
    </source>
</evidence>
<dbReference type="KEGG" id="mng:MNEG_3563"/>
<gene>
    <name evidence="2" type="ORF">MNEG_3563</name>
</gene>
<keyword evidence="3" id="KW-1185">Reference proteome</keyword>
<dbReference type="RefSeq" id="XP_013903414.1">
    <property type="nucleotide sequence ID" value="XM_014047960.1"/>
</dbReference>